<comment type="subunit">
    <text evidence="3">Associates exclusively with 100S ribosomes, which are dimers of 70S ribosomes.</text>
</comment>
<dbReference type="GO" id="GO:0043024">
    <property type="term" value="F:ribosomal small subunit binding"/>
    <property type="evidence" value="ECO:0007669"/>
    <property type="project" value="TreeGrafter"/>
</dbReference>
<comment type="similarity">
    <text evidence="2">Belongs to the HPF/YfiA ribosome-associated protein family. Short HPF subfamily.</text>
</comment>
<evidence type="ECO:0000313" key="9">
    <source>
        <dbReference type="Proteomes" id="UP000533429"/>
    </source>
</evidence>
<protein>
    <recommendedName>
        <fullName evidence="4">Ribosome hibernation promoting factor</fullName>
    </recommendedName>
    <alternativeName>
        <fullName evidence="5">Hibernation factor HPF</fullName>
    </alternativeName>
</protein>
<dbReference type="KEGG" id="pds:CAY62_12500"/>
<dbReference type="AlphaFoldDB" id="A0A1C3E2G0"/>
<evidence type="ECO:0000256" key="2">
    <source>
        <dbReference type="ARBA" id="ARBA00038434"/>
    </source>
</evidence>
<name>A0A1C3E2G0_PHODD</name>
<dbReference type="NCBIfam" id="TIGR00741">
    <property type="entry name" value="yfiA"/>
    <property type="match status" value="1"/>
</dbReference>
<dbReference type="Pfam" id="PF02482">
    <property type="entry name" value="Ribosomal_S30AE"/>
    <property type="match status" value="1"/>
</dbReference>
<dbReference type="GeneID" id="93398918"/>
<reference evidence="6 8" key="1">
    <citation type="submission" date="2019-09" db="EMBL/GenBank/DDBJ databases">
        <title>Photobacterium damselae subsp. damselae CDC-2227-81, a human clinical isolate.</title>
        <authorList>
            <person name="Osorio C.R."/>
        </authorList>
    </citation>
    <scope>NUCLEOTIDE SEQUENCE [LARGE SCALE GENOMIC DNA]</scope>
    <source>
        <strain evidence="6 8">CDC-2227-81</strain>
    </source>
</reference>
<evidence type="ECO:0000256" key="1">
    <source>
        <dbReference type="ARBA" id="ARBA00022845"/>
    </source>
</evidence>
<dbReference type="InterPro" id="IPR050574">
    <property type="entry name" value="HPF/YfiA_ribosome-assoc"/>
</dbReference>
<evidence type="ECO:0000256" key="4">
    <source>
        <dbReference type="ARBA" id="ARBA00041148"/>
    </source>
</evidence>
<dbReference type="Proteomes" id="UP000480943">
    <property type="component" value="Unassembled WGS sequence"/>
</dbReference>
<proteinExistence type="inferred from homology"/>
<dbReference type="NCBIfam" id="NF007780">
    <property type="entry name" value="PRK10470.1"/>
    <property type="match status" value="1"/>
</dbReference>
<dbReference type="EMBL" id="JABXOR010000015">
    <property type="protein sequence ID" value="NVO98636.1"/>
    <property type="molecule type" value="Genomic_DNA"/>
</dbReference>
<sequence>MQIVITGHNVEVTDALREYVTTKFDKLDRFFDKINHIHVILNVEKLQQVAEATLQVNAGDIHAKADSDNMYSAIDALTDKLVRQLNKHKEKLNSH</sequence>
<dbReference type="PANTHER" id="PTHR33231">
    <property type="entry name" value="30S RIBOSOMAL PROTEIN"/>
    <property type="match status" value="1"/>
</dbReference>
<evidence type="ECO:0000313" key="7">
    <source>
        <dbReference type="EMBL" id="NVO98636.1"/>
    </source>
</evidence>
<organism evidence="6 8">
    <name type="scientific">Photobacterium damselae subsp. damselae</name>
    <name type="common">Listonella damsela</name>
    <dbReference type="NCBI Taxonomy" id="85581"/>
    <lineage>
        <taxon>Bacteria</taxon>
        <taxon>Pseudomonadati</taxon>
        <taxon>Pseudomonadota</taxon>
        <taxon>Gammaproteobacteria</taxon>
        <taxon>Vibrionales</taxon>
        <taxon>Vibrionaceae</taxon>
        <taxon>Photobacterium</taxon>
    </lineage>
</organism>
<dbReference type="FunFam" id="3.30.160.100:FF:000001">
    <property type="entry name" value="Ribosome hibernation promoting factor"/>
    <property type="match status" value="1"/>
</dbReference>
<keyword evidence="1" id="KW-0810">Translation regulation</keyword>
<dbReference type="GO" id="GO:0045900">
    <property type="term" value="P:negative regulation of translational elongation"/>
    <property type="evidence" value="ECO:0007669"/>
    <property type="project" value="TreeGrafter"/>
</dbReference>
<comment type="caution">
    <text evidence="6">The sequence shown here is derived from an EMBL/GenBank/DDBJ whole genome shotgun (WGS) entry which is preliminary data.</text>
</comment>
<dbReference type="CDD" id="cd00552">
    <property type="entry name" value="RaiA"/>
    <property type="match status" value="1"/>
</dbReference>
<dbReference type="RefSeq" id="WP_036764763.1">
    <property type="nucleotide sequence ID" value="NZ_AP026780.1"/>
</dbReference>
<evidence type="ECO:0000256" key="3">
    <source>
        <dbReference type="ARBA" id="ARBA00038695"/>
    </source>
</evidence>
<accession>A0A1C3E2G0</accession>
<evidence type="ECO:0000313" key="8">
    <source>
        <dbReference type="Proteomes" id="UP000480943"/>
    </source>
</evidence>
<evidence type="ECO:0000256" key="5">
    <source>
        <dbReference type="ARBA" id="ARBA00041319"/>
    </source>
</evidence>
<dbReference type="SUPFAM" id="SSF69754">
    <property type="entry name" value="Ribosome binding protein Y (YfiA homologue)"/>
    <property type="match status" value="1"/>
</dbReference>
<dbReference type="EMBL" id="VZUQ01000075">
    <property type="protein sequence ID" value="KAB1178580.1"/>
    <property type="molecule type" value="Genomic_DNA"/>
</dbReference>
<dbReference type="InterPro" id="IPR003489">
    <property type="entry name" value="RHF/RaiA"/>
</dbReference>
<dbReference type="Gene3D" id="3.30.160.100">
    <property type="entry name" value="Ribosome hibernation promotion factor-like"/>
    <property type="match status" value="1"/>
</dbReference>
<reference evidence="7 9" key="2">
    <citation type="submission" date="2020-06" db="EMBL/GenBank/DDBJ databases">
        <title>Photobacterium damselae subsp. damselae comparative genomics.</title>
        <authorList>
            <person name="Osorio C.R."/>
        </authorList>
    </citation>
    <scope>NUCLEOTIDE SEQUENCE [LARGE SCALE GENOMIC DNA]</scope>
    <source>
        <strain evidence="7 9">TW250/03</strain>
    </source>
</reference>
<evidence type="ECO:0000313" key="6">
    <source>
        <dbReference type="EMBL" id="KAB1178580.1"/>
    </source>
</evidence>
<dbReference type="InterPro" id="IPR036567">
    <property type="entry name" value="RHF-like"/>
</dbReference>
<gene>
    <name evidence="7" type="primary">hpf</name>
    <name evidence="6" type="ORF">F6450_15280</name>
    <name evidence="7" type="ORF">HWA77_00265</name>
</gene>
<dbReference type="GO" id="GO:0022627">
    <property type="term" value="C:cytosolic small ribosomal subunit"/>
    <property type="evidence" value="ECO:0007669"/>
    <property type="project" value="TreeGrafter"/>
</dbReference>
<dbReference type="PANTHER" id="PTHR33231:SF1">
    <property type="entry name" value="30S RIBOSOMAL PROTEIN"/>
    <property type="match status" value="1"/>
</dbReference>
<dbReference type="Proteomes" id="UP000533429">
    <property type="component" value="Unassembled WGS sequence"/>
</dbReference>